<sequence>MCVDGYENVQTTSKQKLITSSTLGLKVTKHTALELIQYLFKKVGYKYLMTRRISQDVLNVIYLLFSLETDHSYYTVLSLNPNTLIVLASYVVRKMKKIIPTKNCDILCYRNRILCALQFINFSFSKSLFDSLLF</sequence>
<dbReference type="EMBL" id="GGMR01002518">
    <property type="protein sequence ID" value="MBY15137.1"/>
    <property type="molecule type" value="Transcribed_RNA"/>
</dbReference>
<keyword evidence="1" id="KW-0472">Membrane</keyword>
<name>A0A2S2NDE1_SCHGA</name>
<feature type="transmembrane region" description="Helical" evidence="1">
    <location>
        <begin position="72"/>
        <end position="92"/>
    </location>
</feature>
<gene>
    <name evidence="2" type="ORF">g.55788</name>
</gene>
<evidence type="ECO:0000313" key="2">
    <source>
        <dbReference type="EMBL" id="MBY15137.1"/>
    </source>
</evidence>
<protein>
    <submittedName>
        <fullName evidence="2">Uncharacterized protein</fullName>
    </submittedName>
</protein>
<dbReference type="AlphaFoldDB" id="A0A2S2NDE1"/>
<reference evidence="2" key="1">
    <citation type="submission" date="2018-04" db="EMBL/GenBank/DDBJ databases">
        <title>Transcriptome of Schizaphis graminum biotype I.</title>
        <authorList>
            <person name="Scully E.D."/>
            <person name="Geib S.M."/>
            <person name="Palmer N.A."/>
            <person name="Koch K."/>
            <person name="Bradshaw J."/>
            <person name="Heng-Moss T."/>
            <person name="Sarath G."/>
        </authorList>
    </citation>
    <scope>NUCLEOTIDE SEQUENCE</scope>
</reference>
<proteinExistence type="predicted"/>
<keyword evidence="1" id="KW-0812">Transmembrane</keyword>
<organism evidence="2">
    <name type="scientific">Schizaphis graminum</name>
    <name type="common">Green bug aphid</name>
    <dbReference type="NCBI Taxonomy" id="13262"/>
    <lineage>
        <taxon>Eukaryota</taxon>
        <taxon>Metazoa</taxon>
        <taxon>Ecdysozoa</taxon>
        <taxon>Arthropoda</taxon>
        <taxon>Hexapoda</taxon>
        <taxon>Insecta</taxon>
        <taxon>Pterygota</taxon>
        <taxon>Neoptera</taxon>
        <taxon>Paraneoptera</taxon>
        <taxon>Hemiptera</taxon>
        <taxon>Sternorrhyncha</taxon>
        <taxon>Aphidomorpha</taxon>
        <taxon>Aphidoidea</taxon>
        <taxon>Aphididae</taxon>
        <taxon>Aphidini</taxon>
        <taxon>Schizaphis</taxon>
    </lineage>
</organism>
<evidence type="ECO:0000256" key="1">
    <source>
        <dbReference type="SAM" id="Phobius"/>
    </source>
</evidence>
<keyword evidence="1" id="KW-1133">Transmembrane helix</keyword>
<accession>A0A2S2NDE1</accession>